<evidence type="ECO:0000256" key="2">
    <source>
        <dbReference type="PIRSR" id="PIRSR637460-2"/>
    </source>
</evidence>
<proteinExistence type="predicted"/>
<sequence>MVRPMMKNPHVRRGLPSRLGALALISTALVVGLAATPAAALPSTGAGAAASSAASAVSTGWSPPAARGYVALGDSFTAGQGAPPYRSDDCKQSRYTSYPTVAALFSLYRLTENRACSGATVAATGAQLVGVSPDTKLVTLTVGGIDAGSNEVLGACALNPDPNAEPCKSALALSAAKLAALGPQLVGLYTTIAATLPNAKVVVMNYPRLFNPGVTPLGDLVNQSSDALNAVIAGAVAATANPRVALVDVTQEFAGHGIGARLPYISFDPANVLASANFHPNALGNAFGYARALANDRVLSR</sequence>
<evidence type="ECO:0000256" key="1">
    <source>
        <dbReference type="PIRSR" id="PIRSR637460-1"/>
    </source>
</evidence>
<dbReference type="PANTHER" id="PTHR37981">
    <property type="entry name" value="LIPASE 2"/>
    <property type="match status" value="1"/>
</dbReference>
<feature type="chain" id="PRO_5008249437" description="SGNH hydrolase-type esterase domain-containing protein" evidence="3">
    <location>
        <begin position="41"/>
        <end position="301"/>
    </location>
</feature>
<feature type="disulfide bond" evidence="2">
    <location>
        <begin position="156"/>
        <end position="167"/>
    </location>
</feature>
<dbReference type="SUPFAM" id="SSF52266">
    <property type="entry name" value="SGNH hydrolase"/>
    <property type="match status" value="1"/>
</dbReference>
<protein>
    <recommendedName>
        <fullName evidence="4">SGNH hydrolase-type esterase domain-containing protein</fullName>
    </recommendedName>
</protein>
<evidence type="ECO:0000256" key="3">
    <source>
        <dbReference type="SAM" id="SignalP"/>
    </source>
</evidence>
<dbReference type="AlphaFoldDB" id="A0A191WH15"/>
<keyword evidence="6" id="KW-1185">Reference proteome</keyword>
<name>A0A191WH15_9MICO</name>
<feature type="active site" evidence="1">
    <location>
        <position position="279"/>
    </location>
</feature>
<gene>
    <name evidence="5" type="ORF">ATC03_12900</name>
</gene>
<dbReference type="KEGG" id="agy:ATC03_12900"/>
<dbReference type="GO" id="GO:0019433">
    <property type="term" value="P:triglyceride catabolic process"/>
    <property type="evidence" value="ECO:0007669"/>
    <property type="project" value="TreeGrafter"/>
</dbReference>
<dbReference type="InterPro" id="IPR037460">
    <property type="entry name" value="SEST-like"/>
</dbReference>
<keyword evidence="3" id="KW-0732">Signal</keyword>
<dbReference type="Pfam" id="PF13472">
    <property type="entry name" value="Lipase_GDSL_2"/>
    <property type="match status" value="1"/>
</dbReference>
<dbReference type="Proteomes" id="UP000078437">
    <property type="component" value="Chromosome"/>
</dbReference>
<reference evidence="5 6" key="1">
    <citation type="journal article" date="2016" name="Int. J. Syst. Evol. Microbiol.">
        <title>Agromyces aureus sp. nov., isolated from the rhizosphere of Salix caprea L. grown in a heavy-metal-contaminated soil.</title>
        <authorList>
            <person name="Corretto E."/>
            <person name="Antonielli L."/>
            <person name="Sessitsch A."/>
            <person name="Compant S."/>
            <person name="Gorfer M."/>
            <person name="Kuffner M."/>
            <person name="Brader G."/>
        </authorList>
    </citation>
    <scope>NUCLEOTIDE SEQUENCE [LARGE SCALE GENOMIC DNA]</scope>
    <source>
        <strain evidence="5 6">AR33</strain>
    </source>
</reference>
<organism evidence="5 6">
    <name type="scientific">Agromyces aureus</name>
    <dbReference type="NCBI Taxonomy" id="453304"/>
    <lineage>
        <taxon>Bacteria</taxon>
        <taxon>Bacillati</taxon>
        <taxon>Actinomycetota</taxon>
        <taxon>Actinomycetes</taxon>
        <taxon>Micrococcales</taxon>
        <taxon>Microbacteriaceae</taxon>
        <taxon>Agromyces</taxon>
    </lineage>
</organism>
<evidence type="ECO:0000313" key="5">
    <source>
        <dbReference type="EMBL" id="ANJ27474.1"/>
    </source>
</evidence>
<dbReference type="EMBL" id="CP013979">
    <property type="protein sequence ID" value="ANJ27474.1"/>
    <property type="molecule type" value="Genomic_DNA"/>
</dbReference>
<dbReference type="STRING" id="453304.ATC03_12900"/>
<dbReference type="GO" id="GO:0004806">
    <property type="term" value="F:triacylglycerol lipase activity"/>
    <property type="evidence" value="ECO:0007669"/>
    <property type="project" value="TreeGrafter"/>
</dbReference>
<evidence type="ECO:0000259" key="4">
    <source>
        <dbReference type="Pfam" id="PF13472"/>
    </source>
</evidence>
<dbReference type="Gene3D" id="3.40.50.1110">
    <property type="entry name" value="SGNH hydrolase"/>
    <property type="match status" value="1"/>
</dbReference>
<accession>A0A191WH15</accession>
<feature type="disulfide bond" evidence="2">
    <location>
        <begin position="90"/>
        <end position="116"/>
    </location>
</feature>
<dbReference type="InterPro" id="IPR036514">
    <property type="entry name" value="SGNH_hydro_sf"/>
</dbReference>
<dbReference type="CDD" id="cd01823">
    <property type="entry name" value="SEST_like"/>
    <property type="match status" value="1"/>
</dbReference>
<dbReference type="PANTHER" id="PTHR37981:SF1">
    <property type="entry name" value="SGNH HYDROLASE-TYPE ESTERASE DOMAIN-CONTAINING PROTEIN"/>
    <property type="match status" value="1"/>
</dbReference>
<feature type="signal peptide" evidence="3">
    <location>
        <begin position="1"/>
        <end position="40"/>
    </location>
</feature>
<feature type="active site" description="Nucleophile" evidence="1">
    <location>
        <position position="75"/>
    </location>
</feature>
<keyword evidence="2" id="KW-1015">Disulfide bond</keyword>
<dbReference type="InterPro" id="IPR013830">
    <property type="entry name" value="SGNH_hydro"/>
</dbReference>
<feature type="domain" description="SGNH hydrolase-type esterase" evidence="4">
    <location>
        <begin position="71"/>
        <end position="286"/>
    </location>
</feature>
<reference evidence="6" key="2">
    <citation type="submission" date="2016-01" db="EMBL/GenBank/DDBJ databases">
        <title>Complete genome sequence of Agromyces aureus AR33T and comparison with related organisms.</title>
        <authorList>
            <person name="Corretto E."/>
            <person name="Antonielli L."/>
            <person name="Sessitsch A."/>
            <person name="Brader G."/>
        </authorList>
    </citation>
    <scope>NUCLEOTIDE SEQUENCE [LARGE SCALE GENOMIC DNA]</scope>
    <source>
        <strain evidence="6">AR33</strain>
    </source>
</reference>
<evidence type="ECO:0000313" key="6">
    <source>
        <dbReference type="Proteomes" id="UP000078437"/>
    </source>
</evidence>